<reference evidence="2 3" key="1">
    <citation type="submission" date="2016-03" db="EMBL/GenBank/DDBJ databases">
        <authorList>
            <person name="Ploux O."/>
        </authorList>
    </citation>
    <scope>NUCLEOTIDE SEQUENCE [LARGE SCALE GENOMIC DNA]</scope>
    <source>
        <strain evidence="2 3">UAMH 11012</strain>
    </source>
</reference>
<dbReference type="EMBL" id="FJOG01000015">
    <property type="protein sequence ID" value="CZR60076.1"/>
    <property type="molecule type" value="Genomic_DNA"/>
</dbReference>
<evidence type="ECO:0000313" key="3">
    <source>
        <dbReference type="Proteomes" id="UP000184330"/>
    </source>
</evidence>
<sequence length="246" mass="27512">MTLQKFPLTEGEADFHVEGAGKPCKTNFHNGGMLDFAPSSSSTAVPVSHNYLLPIRHLALHGIPVIFYDQLGCGLSTHLPHLSNTTREKFWTVDLFKSELSNLVKHLNLESYDVLGNSWGGMLGASTPSPNPRDSTNSSSRILLLLPKNVEEHSKSTKKAEQPTPPTLAKDNTVYLSMNGPSEFFVIGTLKSWNIIHEIHKIKVPTLLLNGKYDEAQDEVMEPFFKNIEKVKWFRFAESSHMPQVE</sequence>
<name>A0A1L7X4Y6_9HELO</name>
<protein>
    <recommendedName>
        <fullName evidence="1">AB hydrolase-1 domain-containing protein</fullName>
    </recommendedName>
</protein>
<feature type="domain" description="AB hydrolase-1" evidence="1">
    <location>
        <begin position="55"/>
        <end position="125"/>
    </location>
</feature>
<dbReference type="Gene3D" id="3.40.50.1820">
    <property type="entry name" value="alpha/beta hydrolase"/>
    <property type="match status" value="2"/>
</dbReference>
<evidence type="ECO:0000313" key="2">
    <source>
        <dbReference type="EMBL" id="CZR60076.1"/>
    </source>
</evidence>
<dbReference type="OrthoDB" id="190201at2759"/>
<dbReference type="Pfam" id="PF00561">
    <property type="entry name" value="Abhydrolase_1"/>
    <property type="match status" value="1"/>
</dbReference>
<dbReference type="SUPFAM" id="SSF53474">
    <property type="entry name" value="alpha/beta-Hydrolases"/>
    <property type="match status" value="1"/>
</dbReference>
<organism evidence="2 3">
    <name type="scientific">Phialocephala subalpina</name>
    <dbReference type="NCBI Taxonomy" id="576137"/>
    <lineage>
        <taxon>Eukaryota</taxon>
        <taxon>Fungi</taxon>
        <taxon>Dikarya</taxon>
        <taxon>Ascomycota</taxon>
        <taxon>Pezizomycotina</taxon>
        <taxon>Leotiomycetes</taxon>
        <taxon>Helotiales</taxon>
        <taxon>Mollisiaceae</taxon>
        <taxon>Phialocephala</taxon>
        <taxon>Phialocephala fortinii species complex</taxon>
    </lineage>
</organism>
<evidence type="ECO:0000259" key="1">
    <source>
        <dbReference type="Pfam" id="PF00561"/>
    </source>
</evidence>
<accession>A0A1L7X4Y6</accession>
<gene>
    <name evidence="2" type="ORF">PAC_09971</name>
</gene>
<keyword evidence="3" id="KW-1185">Reference proteome</keyword>
<dbReference type="Proteomes" id="UP000184330">
    <property type="component" value="Unassembled WGS sequence"/>
</dbReference>
<dbReference type="InterPro" id="IPR000073">
    <property type="entry name" value="AB_hydrolase_1"/>
</dbReference>
<dbReference type="InterPro" id="IPR029058">
    <property type="entry name" value="AB_hydrolase_fold"/>
</dbReference>
<dbReference type="AlphaFoldDB" id="A0A1L7X4Y6"/>
<proteinExistence type="predicted"/>